<accession>A0A1R2D479</accession>
<dbReference type="SUPFAM" id="SSF57850">
    <property type="entry name" value="RING/U-box"/>
    <property type="match status" value="1"/>
</dbReference>
<gene>
    <name evidence="4" type="ORF">SteCoe_396</name>
</gene>
<keyword evidence="1" id="KW-0479">Metal-binding</keyword>
<protein>
    <recommendedName>
        <fullName evidence="3">RING-type domain-containing protein</fullName>
    </recommendedName>
</protein>
<feature type="transmembrane region" description="Helical" evidence="2">
    <location>
        <begin position="65"/>
        <end position="82"/>
    </location>
</feature>
<dbReference type="Pfam" id="PF13639">
    <property type="entry name" value="zf-RING_2"/>
    <property type="match status" value="1"/>
</dbReference>
<evidence type="ECO:0000313" key="5">
    <source>
        <dbReference type="Proteomes" id="UP000187209"/>
    </source>
</evidence>
<sequence>MEETSPLAPRNESQQQVRRNLFRTIEHKIYTSYLLITFTTLLTFTKIISAVYILTYQEDDSGAPLFLWNIVNVVLDMIYLILKAFRMPYVKRAREGEEVEEFYVLQIMFIIQIACYVLWQIPGNVWYWRCSECFDNAPALTALTLANLILGYLYMLGPALLIVSICACLPVAIIFVMMISGSSQLPATDDMVNSLQSEGYDPQKHMGDTNCTICAVEYSLGEKITVMQCDPRHFFHNDCIKKWLKINANCPICRAPYLLD</sequence>
<dbReference type="InterPro" id="IPR001841">
    <property type="entry name" value="Znf_RING"/>
</dbReference>
<feature type="transmembrane region" description="Helical" evidence="2">
    <location>
        <begin position="33"/>
        <end position="53"/>
    </location>
</feature>
<dbReference type="Gene3D" id="3.30.40.10">
    <property type="entry name" value="Zinc/RING finger domain, C3HC4 (zinc finger)"/>
    <property type="match status" value="1"/>
</dbReference>
<feature type="transmembrane region" description="Helical" evidence="2">
    <location>
        <begin position="102"/>
        <end position="119"/>
    </location>
</feature>
<dbReference type="GO" id="GO:0008270">
    <property type="term" value="F:zinc ion binding"/>
    <property type="evidence" value="ECO:0007669"/>
    <property type="project" value="UniProtKB-KW"/>
</dbReference>
<evidence type="ECO:0000313" key="4">
    <source>
        <dbReference type="EMBL" id="OMJ96020.1"/>
    </source>
</evidence>
<dbReference type="AlphaFoldDB" id="A0A1R2D479"/>
<dbReference type="PANTHER" id="PTHR46225">
    <property type="entry name" value="C3H4 TYPE ZINC FINGER PROTEIN"/>
    <property type="match status" value="1"/>
</dbReference>
<dbReference type="Proteomes" id="UP000187209">
    <property type="component" value="Unassembled WGS sequence"/>
</dbReference>
<reference evidence="4 5" key="1">
    <citation type="submission" date="2016-11" db="EMBL/GenBank/DDBJ databases">
        <title>The macronuclear genome of Stentor coeruleus: a giant cell with tiny introns.</title>
        <authorList>
            <person name="Slabodnick M."/>
            <person name="Ruby J.G."/>
            <person name="Reiff S.B."/>
            <person name="Swart E.C."/>
            <person name="Gosai S."/>
            <person name="Prabakaran S."/>
            <person name="Witkowska E."/>
            <person name="Larue G.E."/>
            <person name="Fisher S."/>
            <person name="Freeman R.M."/>
            <person name="Gunawardena J."/>
            <person name="Chu W."/>
            <person name="Stover N.A."/>
            <person name="Gregory B.D."/>
            <person name="Nowacki M."/>
            <person name="Derisi J."/>
            <person name="Roy S.W."/>
            <person name="Marshall W.F."/>
            <person name="Sood P."/>
        </authorList>
    </citation>
    <scope>NUCLEOTIDE SEQUENCE [LARGE SCALE GENOMIC DNA]</scope>
    <source>
        <strain evidence="4">WM001</strain>
    </source>
</reference>
<evidence type="ECO:0000259" key="3">
    <source>
        <dbReference type="PROSITE" id="PS50089"/>
    </source>
</evidence>
<keyword evidence="2" id="KW-1133">Transmembrane helix</keyword>
<proteinExistence type="predicted"/>
<organism evidence="4 5">
    <name type="scientific">Stentor coeruleus</name>
    <dbReference type="NCBI Taxonomy" id="5963"/>
    <lineage>
        <taxon>Eukaryota</taxon>
        <taxon>Sar</taxon>
        <taxon>Alveolata</taxon>
        <taxon>Ciliophora</taxon>
        <taxon>Postciliodesmatophora</taxon>
        <taxon>Heterotrichea</taxon>
        <taxon>Heterotrichida</taxon>
        <taxon>Stentoridae</taxon>
        <taxon>Stentor</taxon>
    </lineage>
</organism>
<keyword evidence="5" id="KW-1185">Reference proteome</keyword>
<keyword evidence="1" id="KW-0863">Zinc-finger</keyword>
<feature type="domain" description="RING-type" evidence="3">
    <location>
        <begin position="211"/>
        <end position="254"/>
    </location>
</feature>
<dbReference type="OrthoDB" id="289886at2759"/>
<dbReference type="PANTHER" id="PTHR46225:SF19">
    <property type="entry name" value="RING-TYPE DOMAIN-CONTAINING PROTEIN"/>
    <property type="match status" value="1"/>
</dbReference>
<name>A0A1R2D479_9CILI</name>
<evidence type="ECO:0000256" key="1">
    <source>
        <dbReference type="PROSITE-ProRule" id="PRU00175"/>
    </source>
</evidence>
<dbReference type="EMBL" id="MPUH01000004">
    <property type="protein sequence ID" value="OMJ96020.1"/>
    <property type="molecule type" value="Genomic_DNA"/>
</dbReference>
<keyword evidence="2" id="KW-0472">Membrane</keyword>
<dbReference type="PROSITE" id="PS50089">
    <property type="entry name" value="ZF_RING_2"/>
    <property type="match status" value="1"/>
</dbReference>
<dbReference type="InterPro" id="IPR013083">
    <property type="entry name" value="Znf_RING/FYVE/PHD"/>
</dbReference>
<evidence type="ECO:0000256" key="2">
    <source>
        <dbReference type="SAM" id="Phobius"/>
    </source>
</evidence>
<feature type="transmembrane region" description="Helical" evidence="2">
    <location>
        <begin position="152"/>
        <end position="176"/>
    </location>
</feature>
<comment type="caution">
    <text evidence="4">The sequence shown here is derived from an EMBL/GenBank/DDBJ whole genome shotgun (WGS) entry which is preliminary data.</text>
</comment>
<keyword evidence="2" id="KW-0812">Transmembrane</keyword>
<keyword evidence="1" id="KW-0862">Zinc</keyword>